<evidence type="ECO:0000313" key="2">
    <source>
        <dbReference type="EMBL" id="MXY34409.1"/>
    </source>
</evidence>
<reference evidence="2" key="1">
    <citation type="submission" date="2019-09" db="EMBL/GenBank/DDBJ databases">
        <title>Characterisation of the sponge microbiome using genome-centric metagenomics.</title>
        <authorList>
            <person name="Engelberts J.P."/>
            <person name="Robbins S.J."/>
            <person name="De Goeij J.M."/>
            <person name="Aranda M."/>
            <person name="Bell S.C."/>
            <person name="Webster N.S."/>
        </authorList>
    </citation>
    <scope>NUCLEOTIDE SEQUENCE</scope>
    <source>
        <strain evidence="2">SB0664_bin_43</strain>
    </source>
</reference>
<dbReference type="AlphaFoldDB" id="A0A6B0Y3N8"/>
<evidence type="ECO:0000256" key="1">
    <source>
        <dbReference type="SAM" id="MobiDB-lite"/>
    </source>
</evidence>
<sequence length="68" mass="7274">MSRAPAMRRAFEGWQTPFLHASRKSAPASNEAASLPVSEVSPTRGRTRRMPCGSGGGAVHRNLAEVEP</sequence>
<name>A0A6B0Y3N8_9RHOB</name>
<gene>
    <name evidence="2" type="ORF">F4Y60_10065</name>
</gene>
<feature type="region of interest" description="Disordered" evidence="1">
    <location>
        <begin position="1"/>
        <end position="68"/>
    </location>
</feature>
<accession>A0A6B0Y3N8</accession>
<proteinExistence type="predicted"/>
<organism evidence="2">
    <name type="scientific">Boseongicola sp. SB0664_bin_43</name>
    <dbReference type="NCBI Taxonomy" id="2604844"/>
    <lineage>
        <taxon>Bacteria</taxon>
        <taxon>Pseudomonadati</taxon>
        <taxon>Pseudomonadota</taxon>
        <taxon>Alphaproteobacteria</taxon>
        <taxon>Rhodobacterales</taxon>
        <taxon>Paracoccaceae</taxon>
        <taxon>Boseongicola</taxon>
    </lineage>
</organism>
<dbReference type="EMBL" id="VXRY01000403">
    <property type="protein sequence ID" value="MXY34409.1"/>
    <property type="molecule type" value="Genomic_DNA"/>
</dbReference>
<comment type="caution">
    <text evidence="2">The sequence shown here is derived from an EMBL/GenBank/DDBJ whole genome shotgun (WGS) entry which is preliminary data.</text>
</comment>
<protein>
    <submittedName>
        <fullName evidence="2">Uncharacterized protein</fullName>
    </submittedName>
</protein>